<dbReference type="SUPFAM" id="SSF51569">
    <property type="entry name" value="Aldolase"/>
    <property type="match status" value="1"/>
</dbReference>
<gene>
    <name evidence="6" type="ORF">K8V08_06245</name>
</gene>
<reference evidence="6" key="1">
    <citation type="journal article" date="2021" name="PeerJ">
        <title>Extensive microbial diversity within the chicken gut microbiome revealed by metagenomics and culture.</title>
        <authorList>
            <person name="Gilroy R."/>
            <person name="Ravi A."/>
            <person name="Getino M."/>
            <person name="Pursley I."/>
            <person name="Horton D.L."/>
            <person name="Alikhan N.F."/>
            <person name="Baker D."/>
            <person name="Gharbi K."/>
            <person name="Hall N."/>
            <person name="Watson M."/>
            <person name="Adriaenssens E.M."/>
            <person name="Foster-Nyarko E."/>
            <person name="Jarju S."/>
            <person name="Secka A."/>
            <person name="Antonio M."/>
            <person name="Oren A."/>
            <person name="Chaudhuri R.R."/>
            <person name="La Ragione R."/>
            <person name="Hildebrand F."/>
            <person name="Pallen M.J."/>
        </authorList>
    </citation>
    <scope>NUCLEOTIDE SEQUENCE</scope>
    <source>
        <strain evidence="6">ChiGjej5B5-7349</strain>
    </source>
</reference>
<dbReference type="AlphaFoldDB" id="A0A921SNL6"/>
<feature type="active site" description="Proton donor/acceptor" evidence="4">
    <location>
        <position position="131"/>
    </location>
</feature>
<dbReference type="InterPro" id="IPR013785">
    <property type="entry name" value="Aldolase_TIM"/>
</dbReference>
<comment type="caution">
    <text evidence="6">The sequence shown here is derived from an EMBL/GenBank/DDBJ whole genome shotgun (WGS) entry which is preliminary data.</text>
</comment>
<evidence type="ECO:0000313" key="7">
    <source>
        <dbReference type="Proteomes" id="UP000784435"/>
    </source>
</evidence>
<evidence type="ECO:0000256" key="2">
    <source>
        <dbReference type="ARBA" id="ARBA00023239"/>
    </source>
</evidence>
<evidence type="ECO:0000256" key="1">
    <source>
        <dbReference type="ARBA" id="ARBA00007592"/>
    </source>
</evidence>
<evidence type="ECO:0000313" key="6">
    <source>
        <dbReference type="EMBL" id="HJG79993.1"/>
    </source>
</evidence>
<dbReference type="EMBL" id="DYUK01000135">
    <property type="protein sequence ID" value="HJG79993.1"/>
    <property type="molecule type" value="Genomic_DNA"/>
</dbReference>
<sequence length="297" mass="31012">MFTGLSAFPLTPVVDDRIDLEACARIVAHLRDAGADSITALGSTGLYAYFTREERSAVIRTTVQHAGEVPVIAGVGALSTRDVRQHIDDAQQAGAAGVLLAPMSYHPLTRDEVYALYEDAARDLSVPLAVYDNPTVTGVTFDDDLYAAIAALPGVASIKIPGVPTGADAAVRRVAEIRARIPAHVTIGVSGDAHAARGLQAGCDAWYSVIAGTVPQTARTIFDPAQRGDHDAAERASDRLSPLWDLFAAHGGSLRVVAALAELCGLTTAPTLPRPLLGLDPVARAEVARVAEALGLV</sequence>
<name>A0A921SNL6_9MICO</name>
<dbReference type="PRINTS" id="PR00146">
    <property type="entry name" value="DHPICSNTHASE"/>
</dbReference>
<evidence type="ECO:0000256" key="3">
    <source>
        <dbReference type="PIRNR" id="PIRNR001365"/>
    </source>
</evidence>
<dbReference type="PANTHER" id="PTHR12128">
    <property type="entry name" value="DIHYDRODIPICOLINATE SYNTHASE"/>
    <property type="match status" value="1"/>
</dbReference>
<organism evidence="6 7">
    <name type="scientific">Brevibacterium senegalense</name>
    <dbReference type="NCBI Taxonomy" id="1033736"/>
    <lineage>
        <taxon>Bacteria</taxon>
        <taxon>Bacillati</taxon>
        <taxon>Actinomycetota</taxon>
        <taxon>Actinomycetes</taxon>
        <taxon>Micrococcales</taxon>
        <taxon>Brevibacteriaceae</taxon>
        <taxon>Brevibacterium</taxon>
    </lineage>
</organism>
<dbReference type="PIRSF" id="PIRSF001365">
    <property type="entry name" value="DHDPS"/>
    <property type="match status" value="1"/>
</dbReference>
<dbReference type="CDD" id="cd00408">
    <property type="entry name" value="DHDPS-like"/>
    <property type="match status" value="1"/>
</dbReference>
<proteinExistence type="inferred from homology"/>
<dbReference type="PANTHER" id="PTHR12128:SF66">
    <property type="entry name" value="4-HYDROXY-2-OXOGLUTARATE ALDOLASE, MITOCHONDRIAL"/>
    <property type="match status" value="1"/>
</dbReference>
<reference evidence="6" key="2">
    <citation type="submission" date="2021-09" db="EMBL/GenBank/DDBJ databases">
        <authorList>
            <person name="Gilroy R."/>
        </authorList>
    </citation>
    <scope>NUCLEOTIDE SEQUENCE</scope>
    <source>
        <strain evidence="6">ChiGjej5B5-7349</strain>
    </source>
</reference>
<protein>
    <submittedName>
        <fullName evidence="6">Dihydrodipicolinate synthase family protein</fullName>
    </submittedName>
</protein>
<dbReference type="GO" id="GO:0008840">
    <property type="term" value="F:4-hydroxy-tetrahydrodipicolinate synthase activity"/>
    <property type="evidence" value="ECO:0007669"/>
    <property type="project" value="TreeGrafter"/>
</dbReference>
<comment type="similarity">
    <text evidence="1 3">Belongs to the DapA family.</text>
</comment>
<accession>A0A921SNL6</accession>
<dbReference type="Gene3D" id="3.20.20.70">
    <property type="entry name" value="Aldolase class I"/>
    <property type="match status" value="1"/>
</dbReference>
<evidence type="ECO:0000256" key="4">
    <source>
        <dbReference type="PIRSR" id="PIRSR001365-1"/>
    </source>
</evidence>
<dbReference type="Pfam" id="PF00701">
    <property type="entry name" value="DHDPS"/>
    <property type="match status" value="1"/>
</dbReference>
<evidence type="ECO:0000256" key="5">
    <source>
        <dbReference type="PIRSR" id="PIRSR001365-2"/>
    </source>
</evidence>
<dbReference type="SMART" id="SM01130">
    <property type="entry name" value="DHDPS"/>
    <property type="match status" value="1"/>
</dbReference>
<dbReference type="InterPro" id="IPR002220">
    <property type="entry name" value="DapA-like"/>
</dbReference>
<keyword evidence="2 3" id="KW-0456">Lyase</keyword>
<dbReference type="Proteomes" id="UP000784435">
    <property type="component" value="Unassembled WGS sequence"/>
</dbReference>
<feature type="active site" description="Schiff-base intermediate with substrate" evidence="4">
    <location>
        <position position="159"/>
    </location>
</feature>
<feature type="binding site" evidence="5">
    <location>
        <position position="44"/>
    </location>
    <ligand>
        <name>pyruvate</name>
        <dbReference type="ChEBI" id="CHEBI:15361"/>
    </ligand>
</feature>